<protein>
    <submittedName>
        <fullName evidence="3">Rhodanese-related sulfurtransferase</fullName>
    </submittedName>
</protein>
<dbReference type="SUPFAM" id="SSF52821">
    <property type="entry name" value="Rhodanese/Cell cycle control phosphatase"/>
    <property type="match status" value="1"/>
</dbReference>
<organism evidence="3 4">
    <name type="scientific">Enterobacillus tribolii</name>
    <dbReference type="NCBI Taxonomy" id="1487935"/>
    <lineage>
        <taxon>Bacteria</taxon>
        <taxon>Pseudomonadati</taxon>
        <taxon>Pseudomonadota</taxon>
        <taxon>Gammaproteobacteria</taxon>
        <taxon>Enterobacterales</taxon>
        <taxon>Hafniaceae</taxon>
        <taxon>Enterobacillus</taxon>
    </lineage>
</organism>
<dbReference type="AlphaFoldDB" id="A0A370QNN2"/>
<dbReference type="Pfam" id="PF00581">
    <property type="entry name" value="Rhodanese"/>
    <property type="match status" value="1"/>
</dbReference>
<proteinExistence type="predicted"/>
<dbReference type="Gene3D" id="3.40.250.10">
    <property type="entry name" value="Rhodanese-like domain"/>
    <property type="match status" value="1"/>
</dbReference>
<dbReference type="InterPro" id="IPR036873">
    <property type="entry name" value="Rhodanese-like_dom_sf"/>
</dbReference>
<dbReference type="RefSeq" id="WP_115459084.1">
    <property type="nucleotide sequence ID" value="NZ_QRAP01000006.1"/>
</dbReference>
<keyword evidence="1" id="KW-0472">Membrane</keyword>
<dbReference type="Proteomes" id="UP000254848">
    <property type="component" value="Unassembled WGS sequence"/>
</dbReference>
<keyword evidence="1" id="KW-0812">Transmembrane</keyword>
<sequence>MNTQNLSPADAKSLLDQGARLYDIRETQEYAREHIPSAVSLPLSAIENGARAENAGENDNVIFHCLSGMRSGKNAELLARAAAPAKVYLMDGGINAWKRQGLPVDKDNSQPLPIMRQVQIAAGSLVLAGTLLGYFVTPGFLLLSGFVGAGLVFAGLSGCCGMAMLLARMPWNK</sequence>
<dbReference type="Pfam" id="PF11127">
    <property type="entry name" value="YgaP-like_TM"/>
    <property type="match status" value="1"/>
</dbReference>
<feature type="transmembrane region" description="Helical" evidence="1">
    <location>
        <begin position="142"/>
        <end position="167"/>
    </location>
</feature>
<feature type="domain" description="Rhodanese" evidence="2">
    <location>
        <begin position="15"/>
        <end position="106"/>
    </location>
</feature>
<dbReference type="InterPro" id="IPR021309">
    <property type="entry name" value="YgaP-like_TM"/>
</dbReference>
<keyword evidence="1" id="KW-1133">Transmembrane helix</keyword>
<dbReference type="Gene3D" id="6.10.140.1340">
    <property type="match status" value="1"/>
</dbReference>
<feature type="transmembrane region" description="Helical" evidence="1">
    <location>
        <begin position="118"/>
        <end position="136"/>
    </location>
</feature>
<dbReference type="PANTHER" id="PTHR44086">
    <property type="entry name" value="THIOSULFATE SULFURTRANSFERASE RDL2, MITOCHONDRIAL-RELATED"/>
    <property type="match status" value="1"/>
</dbReference>
<reference evidence="3 4" key="1">
    <citation type="submission" date="2018-07" db="EMBL/GenBank/DDBJ databases">
        <title>Genomic Encyclopedia of Type Strains, Phase IV (KMG-IV): sequencing the most valuable type-strain genomes for metagenomic binning, comparative biology and taxonomic classification.</title>
        <authorList>
            <person name="Goeker M."/>
        </authorList>
    </citation>
    <scope>NUCLEOTIDE SEQUENCE [LARGE SCALE GENOMIC DNA]</scope>
    <source>
        <strain evidence="3 4">DSM 103736</strain>
    </source>
</reference>
<accession>A0A370QNN2</accession>
<dbReference type="EMBL" id="QRAP01000006">
    <property type="protein sequence ID" value="RDK89974.1"/>
    <property type="molecule type" value="Genomic_DNA"/>
</dbReference>
<dbReference type="SMART" id="SM00450">
    <property type="entry name" value="RHOD"/>
    <property type="match status" value="1"/>
</dbReference>
<gene>
    <name evidence="3" type="ORF">C8D90_106180</name>
</gene>
<comment type="caution">
    <text evidence="3">The sequence shown here is derived from an EMBL/GenBank/DDBJ whole genome shotgun (WGS) entry which is preliminary data.</text>
</comment>
<dbReference type="PROSITE" id="PS50206">
    <property type="entry name" value="RHODANESE_3"/>
    <property type="match status" value="1"/>
</dbReference>
<evidence type="ECO:0000256" key="1">
    <source>
        <dbReference type="SAM" id="Phobius"/>
    </source>
</evidence>
<evidence type="ECO:0000313" key="3">
    <source>
        <dbReference type="EMBL" id="RDK89974.1"/>
    </source>
</evidence>
<evidence type="ECO:0000259" key="2">
    <source>
        <dbReference type="PROSITE" id="PS50206"/>
    </source>
</evidence>
<dbReference type="OrthoDB" id="1445766at2"/>
<evidence type="ECO:0000313" key="4">
    <source>
        <dbReference type="Proteomes" id="UP000254848"/>
    </source>
</evidence>
<dbReference type="PANTHER" id="PTHR44086:SF10">
    <property type="entry name" value="THIOSULFATE SULFURTRANSFERASE_RHODANESE-LIKE DOMAIN-CONTAINING PROTEIN 3"/>
    <property type="match status" value="1"/>
</dbReference>
<dbReference type="GO" id="GO:0004792">
    <property type="term" value="F:thiosulfate-cyanide sulfurtransferase activity"/>
    <property type="evidence" value="ECO:0007669"/>
    <property type="project" value="TreeGrafter"/>
</dbReference>
<name>A0A370QNN2_9GAMM</name>
<keyword evidence="4" id="KW-1185">Reference proteome</keyword>
<dbReference type="InterPro" id="IPR001763">
    <property type="entry name" value="Rhodanese-like_dom"/>
</dbReference>
<keyword evidence="3" id="KW-0808">Transferase</keyword>